<keyword evidence="2" id="KW-0808">Transferase</keyword>
<dbReference type="OrthoDB" id="3171511at2"/>
<sequence length="264" mass="30629">MEHILGKGWQIMPAGGATGEAYQAKYEDQTLFLKRNSSPFLAVLSAEGIVPKLLWTKRLGNGDVITAQKWLNGRELKASEMNNDAVGRLLGRIHGSSELLDMLKRLGKKPLTPELIIDEIETNIQSEQECPPKIKEAVSYLKMQKNVIHHDKKVVCHCDVNHNNWMVSETNELFLIDWDGAMIADPALDLGLLLYWYIPRDNWAQWLSVYGVELTVDLQRRMHWYIVAQTIQSVFWHGQRKQNAEKEYWYNFLKQILRESYYIN</sequence>
<dbReference type="Gene3D" id="3.90.1200.10">
    <property type="match status" value="1"/>
</dbReference>
<evidence type="ECO:0000313" key="3">
    <source>
        <dbReference type="Proteomes" id="UP000054099"/>
    </source>
</evidence>
<reference evidence="2 3" key="1">
    <citation type="journal article" date="2014" name="Antonie Van Leeuwenhoek">
        <title>Fictibacillus enclensis sp. nov., isolated from marine sediment.</title>
        <authorList>
            <person name="Dastager S.G."/>
            <person name="Mawlankar R."/>
            <person name="Srinivasan K."/>
            <person name="Tang S.K."/>
            <person name="Lee J.C."/>
            <person name="Ramana V.V."/>
            <person name="Shouche Y.S."/>
        </authorList>
    </citation>
    <scope>NUCLEOTIDE SEQUENCE [LARGE SCALE GENOMIC DNA]</scope>
    <source>
        <strain evidence="2 3">NIO-1003</strain>
    </source>
</reference>
<dbReference type="RefSeq" id="WP_061972442.1">
    <property type="nucleotide sequence ID" value="NZ_CP126109.1"/>
</dbReference>
<organism evidence="2 3">
    <name type="scientific">Fictibacillus enclensis</name>
    <dbReference type="NCBI Taxonomy" id="1017270"/>
    <lineage>
        <taxon>Bacteria</taxon>
        <taxon>Bacillati</taxon>
        <taxon>Bacillota</taxon>
        <taxon>Bacilli</taxon>
        <taxon>Bacillales</taxon>
        <taxon>Fictibacillaceae</taxon>
        <taxon>Fictibacillus</taxon>
    </lineage>
</organism>
<dbReference type="GO" id="GO:0016740">
    <property type="term" value="F:transferase activity"/>
    <property type="evidence" value="ECO:0007669"/>
    <property type="project" value="UniProtKB-KW"/>
</dbReference>
<dbReference type="SUPFAM" id="SSF56112">
    <property type="entry name" value="Protein kinase-like (PK-like)"/>
    <property type="match status" value="1"/>
</dbReference>
<dbReference type="InterPro" id="IPR002575">
    <property type="entry name" value="Aminoglycoside_PTrfase"/>
</dbReference>
<name>A0A0V8J9K4_9BACL</name>
<dbReference type="Pfam" id="PF01636">
    <property type="entry name" value="APH"/>
    <property type="match status" value="1"/>
</dbReference>
<protein>
    <submittedName>
        <fullName evidence="2">Phosphotransferase</fullName>
    </submittedName>
</protein>
<dbReference type="EMBL" id="LNQN01000002">
    <property type="protein sequence ID" value="KSU83604.1"/>
    <property type="molecule type" value="Genomic_DNA"/>
</dbReference>
<dbReference type="PANTHER" id="PTHR40086:SF1">
    <property type="entry name" value="CELL CYCLE REGULATOR CCRZ"/>
    <property type="match status" value="1"/>
</dbReference>
<keyword evidence="3" id="KW-1185">Reference proteome</keyword>
<dbReference type="InterPro" id="IPR052077">
    <property type="entry name" value="CcrZ_PhaseVar_Mediator"/>
</dbReference>
<comment type="caution">
    <text evidence="2">The sequence shown here is derived from an EMBL/GenBank/DDBJ whole genome shotgun (WGS) entry which is preliminary data.</text>
</comment>
<dbReference type="AlphaFoldDB" id="A0A0V8J9K4"/>
<evidence type="ECO:0000259" key="1">
    <source>
        <dbReference type="Pfam" id="PF01636"/>
    </source>
</evidence>
<evidence type="ECO:0000313" key="2">
    <source>
        <dbReference type="EMBL" id="KSU83604.1"/>
    </source>
</evidence>
<accession>A0A0V8J9K4</accession>
<dbReference type="InterPro" id="IPR011009">
    <property type="entry name" value="Kinase-like_dom_sf"/>
</dbReference>
<gene>
    <name evidence="2" type="ORF">AS030_13745</name>
</gene>
<dbReference type="Proteomes" id="UP000054099">
    <property type="component" value="Unassembled WGS sequence"/>
</dbReference>
<dbReference type="PANTHER" id="PTHR40086">
    <property type="entry name" value="PHOSPHOTRANSFERASE YTMP-RELATED"/>
    <property type="match status" value="1"/>
</dbReference>
<proteinExistence type="predicted"/>
<feature type="domain" description="Aminoglycoside phosphotransferase" evidence="1">
    <location>
        <begin position="14"/>
        <end position="218"/>
    </location>
</feature>